<evidence type="ECO:0000259" key="3">
    <source>
        <dbReference type="Pfam" id="PF00656"/>
    </source>
</evidence>
<keyword evidence="2" id="KW-0788">Thiol protease</keyword>
<dbReference type="SUPFAM" id="SSF52129">
    <property type="entry name" value="Caspase-like"/>
    <property type="match status" value="1"/>
</dbReference>
<keyword evidence="5" id="KW-1185">Reference proteome</keyword>
<evidence type="ECO:0000313" key="5">
    <source>
        <dbReference type="Proteomes" id="UP000053593"/>
    </source>
</evidence>
<dbReference type="InterPro" id="IPR029030">
    <property type="entry name" value="Caspase-like_dom_sf"/>
</dbReference>
<protein>
    <recommendedName>
        <fullName evidence="3">Peptidase C14 caspase domain-containing protein</fullName>
    </recommendedName>
</protein>
<dbReference type="HOGENOM" id="CLU_554526_0_0_1"/>
<proteinExistence type="predicted"/>
<sequence length="455" mass="50778">MSALQSSSRDPQVNTPCHLELSALIIGIDDYQYVTHLSGAVNDAKAVKKFVEEKLGAQGRVEMLLNDQAKRIDIIRSLESLAHPVAEEDKGRPILIFYAGHGGENTPPKGWEAGGPTQKVQNIIAWDTKVEVDGPNLDKITFEDNNYPIPDRTLGALIDQIAEARDGHIRLLPLRIGYLTLDQDIWAPHSRGREVPDFFRRQGMRSHVLLAACNQEQVAMERKLDNNHRGVFTSALLKALEAELSHLSNVTHRELIKKMQRLDDQQDPQCEGFNQDRVIFRNNPPLRVYPRFPVRMENDSIVIENGAALVSRDSLYSVYDAAPKSEVLGVLAAAKVSSNRTIMRYFREEFPIKEGALAVQKHAIEDSLHVYASENLSGIMSEVIKSIQPHQRSLIMTPLEAADMAISATELDTVVFHFTDEGLNPPAWLACKSPSNRQCRISVSPSKVPLTSCIL</sequence>
<dbReference type="GO" id="GO:0006508">
    <property type="term" value="P:proteolysis"/>
    <property type="evidence" value="ECO:0007669"/>
    <property type="project" value="InterPro"/>
</dbReference>
<dbReference type="EMBL" id="KN834766">
    <property type="protein sequence ID" value="KIK62683.1"/>
    <property type="molecule type" value="Genomic_DNA"/>
</dbReference>
<dbReference type="GO" id="GO:0006915">
    <property type="term" value="P:apoptotic process"/>
    <property type="evidence" value="ECO:0007669"/>
    <property type="project" value="UniProtKB-KW"/>
</dbReference>
<dbReference type="GO" id="GO:0004197">
    <property type="term" value="F:cysteine-type endopeptidase activity"/>
    <property type="evidence" value="ECO:0007669"/>
    <property type="project" value="InterPro"/>
</dbReference>
<name>A0A0D0D0W0_9AGAR</name>
<dbReference type="Proteomes" id="UP000053593">
    <property type="component" value="Unassembled WGS sequence"/>
</dbReference>
<organism evidence="4 5">
    <name type="scientific">Collybiopsis luxurians FD-317 M1</name>
    <dbReference type="NCBI Taxonomy" id="944289"/>
    <lineage>
        <taxon>Eukaryota</taxon>
        <taxon>Fungi</taxon>
        <taxon>Dikarya</taxon>
        <taxon>Basidiomycota</taxon>
        <taxon>Agaricomycotina</taxon>
        <taxon>Agaricomycetes</taxon>
        <taxon>Agaricomycetidae</taxon>
        <taxon>Agaricales</taxon>
        <taxon>Marasmiineae</taxon>
        <taxon>Omphalotaceae</taxon>
        <taxon>Collybiopsis</taxon>
        <taxon>Collybiopsis luxurians</taxon>
    </lineage>
</organism>
<gene>
    <name evidence="4" type="ORF">GYMLUDRAFT_242330</name>
</gene>
<keyword evidence="2" id="KW-0645">Protease</keyword>
<keyword evidence="1" id="KW-0053">Apoptosis</keyword>
<feature type="domain" description="Peptidase C14 caspase" evidence="3">
    <location>
        <begin position="23"/>
        <end position="259"/>
    </location>
</feature>
<reference evidence="4 5" key="1">
    <citation type="submission" date="2014-04" db="EMBL/GenBank/DDBJ databases">
        <title>Evolutionary Origins and Diversification of the Mycorrhizal Mutualists.</title>
        <authorList>
            <consortium name="DOE Joint Genome Institute"/>
            <consortium name="Mycorrhizal Genomics Consortium"/>
            <person name="Kohler A."/>
            <person name="Kuo A."/>
            <person name="Nagy L.G."/>
            <person name="Floudas D."/>
            <person name="Copeland A."/>
            <person name="Barry K.W."/>
            <person name="Cichocki N."/>
            <person name="Veneault-Fourrey C."/>
            <person name="LaButti K."/>
            <person name="Lindquist E.A."/>
            <person name="Lipzen A."/>
            <person name="Lundell T."/>
            <person name="Morin E."/>
            <person name="Murat C."/>
            <person name="Riley R."/>
            <person name="Ohm R."/>
            <person name="Sun H."/>
            <person name="Tunlid A."/>
            <person name="Henrissat B."/>
            <person name="Grigoriev I.V."/>
            <person name="Hibbett D.S."/>
            <person name="Martin F."/>
        </authorList>
    </citation>
    <scope>NUCLEOTIDE SEQUENCE [LARGE SCALE GENOMIC DNA]</scope>
    <source>
        <strain evidence="4 5">FD-317 M1</strain>
    </source>
</reference>
<accession>A0A0D0D0W0</accession>
<keyword evidence="2" id="KW-0378">Hydrolase</keyword>
<evidence type="ECO:0000256" key="2">
    <source>
        <dbReference type="ARBA" id="ARBA00022807"/>
    </source>
</evidence>
<dbReference type="OrthoDB" id="10255174at2759"/>
<dbReference type="Gene3D" id="3.40.50.1460">
    <property type="match status" value="2"/>
</dbReference>
<dbReference type="Pfam" id="PF00656">
    <property type="entry name" value="Peptidase_C14"/>
    <property type="match status" value="1"/>
</dbReference>
<evidence type="ECO:0000313" key="4">
    <source>
        <dbReference type="EMBL" id="KIK62683.1"/>
    </source>
</evidence>
<dbReference type="AlphaFoldDB" id="A0A0D0D0W0"/>
<dbReference type="InterPro" id="IPR011600">
    <property type="entry name" value="Pept_C14_caspase"/>
</dbReference>
<evidence type="ECO:0000256" key="1">
    <source>
        <dbReference type="ARBA" id="ARBA00022703"/>
    </source>
</evidence>